<dbReference type="PANTHER" id="PTHR37038:SF14">
    <property type="entry name" value="TRANSCRIPTIONAL ACTIVATOR"/>
    <property type="match status" value="1"/>
</dbReference>
<dbReference type="OrthoDB" id="1150409at2"/>
<dbReference type="Pfam" id="PF01381">
    <property type="entry name" value="HTH_3"/>
    <property type="match status" value="1"/>
</dbReference>
<evidence type="ECO:0000259" key="1">
    <source>
        <dbReference type="PROSITE" id="PS50943"/>
    </source>
</evidence>
<accession>A0A162F329</accession>
<dbReference type="InterPro" id="IPR010982">
    <property type="entry name" value="Lambda_DNA-bd_dom_sf"/>
</dbReference>
<dbReference type="EMBL" id="LTAO01000002">
    <property type="protein sequence ID" value="KYG34383.1"/>
    <property type="molecule type" value="Genomic_DNA"/>
</dbReference>
<dbReference type="STRING" id="519424.AZF04_14425"/>
<dbReference type="Pfam" id="PF18768">
    <property type="entry name" value="RNPP_C"/>
    <property type="match status" value="1"/>
</dbReference>
<dbReference type="Gene3D" id="1.25.40.10">
    <property type="entry name" value="Tetratricopeptide repeat domain"/>
    <property type="match status" value="1"/>
</dbReference>
<dbReference type="GO" id="GO:0003677">
    <property type="term" value="F:DNA binding"/>
    <property type="evidence" value="ECO:0007669"/>
    <property type="project" value="InterPro"/>
</dbReference>
<gene>
    <name evidence="2" type="ORF">AZF04_14425</name>
</gene>
<comment type="caution">
    <text evidence="2">The sequence shown here is derived from an EMBL/GenBank/DDBJ whole genome shotgun (WGS) entry which is preliminary data.</text>
</comment>
<dbReference type="InterPro" id="IPR053163">
    <property type="entry name" value="HTH-type_regulator_Rgg"/>
</dbReference>
<dbReference type="SUPFAM" id="SSF48452">
    <property type="entry name" value="TPR-like"/>
    <property type="match status" value="1"/>
</dbReference>
<dbReference type="PANTHER" id="PTHR37038">
    <property type="entry name" value="TRANSCRIPTIONAL REGULATOR-RELATED"/>
    <property type="match status" value="1"/>
</dbReference>
<dbReference type="Proteomes" id="UP000075806">
    <property type="component" value="Unassembled WGS sequence"/>
</dbReference>
<dbReference type="InterPro" id="IPR011990">
    <property type="entry name" value="TPR-like_helical_dom_sf"/>
</dbReference>
<dbReference type="CDD" id="cd00093">
    <property type="entry name" value="HTH_XRE"/>
    <property type="match status" value="1"/>
</dbReference>
<feature type="domain" description="HTH cro/C1-type" evidence="1">
    <location>
        <begin position="13"/>
        <end position="66"/>
    </location>
</feature>
<dbReference type="SMART" id="SM00530">
    <property type="entry name" value="HTH_XRE"/>
    <property type="match status" value="1"/>
</dbReference>
<organism evidence="2 3">
    <name type="scientific">Alkalihalobacillus trypoxylicola</name>
    <dbReference type="NCBI Taxonomy" id="519424"/>
    <lineage>
        <taxon>Bacteria</taxon>
        <taxon>Bacillati</taxon>
        <taxon>Bacillota</taxon>
        <taxon>Bacilli</taxon>
        <taxon>Bacillales</taxon>
        <taxon>Bacillaceae</taxon>
        <taxon>Alkalihalobacillus</taxon>
    </lineage>
</organism>
<dbReference type="PROSITE" id="PS50943">
    <property type="entry name" value="HTH_CROC1"/>
    <property type="match status" value="1"/>
</dbReference>
<evidence type="ECO:0000313" key="3">
    <source>
        <dbReference type="Proteomes" id="UP000075806"/>
    </source>
</evidence>
<proteinExistence type="predicted"/>
<dbReference type="SUPFAM" id="SSF47413">
    <property type="entry name" value="lambda repressor-like DNA-binding domains"/>
    <property type="match status" value="1"/>
</dbReference>
<sequence length="296" mass="34474">MIPINIDTIGKNIKFYRSLKGLTQCELAEGICTQAQISNIEAGKFIPLSTTLFAISKRLEVDMNQFFHAFENPQYDYVQEFIQEVRRQTENRNYKEVFQLVTAEEKNKLFKSSSLQQFILWHKGVAIAYLYKDYTLAIKMLFKAINLTYNGKRNYTQEEIQILNSIAAIYDLKGHSTQATEYYERSLKHANFIQDFNPKIKVRILYNYAKAETTLANYSKAINLAEQGRQICIENGLLYLFEECTYQKGFCYLLQGEVEMGKRLIEQAVVLFRLEKKEELATFAIKEVEEALTTIQ</sequence>
<dbReference type="InterPro" id="IPR041315">
    <property type="entry name" value="PlcR_TPR"/>
</dbReference>
<evidence type="ECO:0000313" key="2">
    <source>
        <dbReference type="EMBL" id="KYG34383.1"/>
    </source>
</evidence>
<name>A0A162F329_9BACI</name>
<dbReference type="InterPro" id="IPR001387">
    <property type="entry name" value="Cro/C1-type_HTH"/>
</dbReference>
<dbReference type="RefSeq" id="WP_061947550.1">
    <property type="nucleotide sequence ID" value="NZ_LTAO01000002.1"/>
</dbReference>
<keyword evidence="3" id="KW-1185">Reference proteome</keyword>
<protein>
    <recommendedName>
        <fullName evidence="1">HTH cro/C1-type domain-containing protein</fullName>
    </recommendedName>
</protein>
<dbReference type="AlphaFoldDB" id="A0A162F329"/>
<reference evidence="2" key="1">
    <citation type="submission" date="2016-02" db="EMBL/GenBank/DDBJ databases">
        <title>Genome sequence of Bacillus trypoxylicola KCTC 13244(T).</title>
        <authorList>
            <person name="Jeong H."/>
            <person name="Park S.-H."/>
            <person name="Choi S.-K."/>
        </authorList>
    </citation>
    <scope>NUCLEOTIDE SEQUENCE [LARGE SCALE GENOMIC DNA]</scope>
    <source>
        <strain evidence="2">KCTC 13244</strain>
    </source>
</reference>